<sequence>VFENWDPLDINQRAIVSNTNSLNELQEVVDDDTRLSYKAFAPTKSVQALKKAVYRLYCYEDFTINGKLGNGYFATVWLVTLDPFLNIIVLSAFLGLKIMYGTCIIGGRLACLTEFYVFLLF</sequence>
<name>A0A3S5AHQ1_9PLAT</name>
<dbReference type="Proteomes" id="UP000784294">
    <property type="component" value="Unassembled WGS sequence"/>
</dbReference>
<accession>A0A3S5AHQ1</accession>
<organism evidence="2 3">
    <name type="scientific">Protopolystoma xenopodis</name>
    <dbReference type="NCBI Taxonomy" id="117903"/>
    <lineage>
        <taxon>Eukaryota</taxon>
        <taxon>Metazoa</taxon>
        <taxon>Spiralia</taxon>
        <taxon>Lophotrochozoa</taxon>
        <taxon>Platyhelminthes</taxon>
        <taxon>Monogenea</taxon>
        <taxon>Polyopisthocotylea</taxon>
        <taxon>Polystomatidea</taxon>
        <taxon>Polystomatidae</taxon>
        <taxon>Protopolystoma</taxon>
    </lineage>
</organism>
<dbReference type="AlphaFoldDB" id="A0A3S5AHQ1"/>
<evidence type="ECO:0000256" key="1">
    <source>
        <dbReference type="SAM" id="Phobius"/>
    </source>
</evidence>
<reference evidence="2" key="1">
    <citation type="submission" date="2018-11" db="EMBL/GenBank/DDBJ databases">
        <authorList>
            <consortium name="Pathogen Informatics"/>
        </authorList>
    </citation>
    <scope>NUCLEOTIDE SEQUENCE</scope>
</reference>
<keyword evidence="1" id="KW-0812">Transmembrane</keyword>
<dbReference type="OrthoDB" id="20134at2759"/>
<keyword evidence="1" id="KW-0472">Membrane</keyword>
<evidence type="ECO:0008006" key="4">
    <source>
        <dbReference type="Google" id="ProtNLM"/>
    </source>
</evidence>
<protein>
    <recommendedName>
        <fullName evidence="4">Protein kinase domain-containing protein</fullName>
    </recommendedName>
</protein>
<keyword evidence="3" id="KW-1185">Reference proteome</keyword>
<feature type="non-terminal residue" evidence="2">
    <location>
        <position position="1"/>
    </location>
</feature>
<comment type="caution">
    <text evidence="2">The sequence shown here is derived from an EMBL/GenBank/DDBJ whole genome shotgun (WGS) entry which is preliminary data.</text>
</comment>
<feature type="transmembrane region" description="Helical" evidence="1">
    <location>
        <begin position="98"/>
        <end position="119"/>
    </location>
</feature>
<evidence type="ECO:0000313" key="2">
    <source>
        <dbReference type="EMBL" id="VEL20583.1"/>
    </source>
</evidence>
<keyword evidence="1" id="KW-1133">Transmembrane helix</keyword>
<feature type="transmembrane region" description="Helical" evidence="1">
    <location>
        <begin position="72"/>
        <end position="92"/>
    </location>
</feature>
<proteinExistence type="predicted"/>
<evidence type="ECO:0000313" key="3">
    <source>
        <dbReference type="Proteomes" id="UP000784294"/>
    </source>
</evidence>
<gene>
    <name evidence="2" type="ORF">PXEA_LOCUS14023</name>
</gene>
<dbReference type="EMBL" id="CAAALY010047138">
    <property type="protein sequence ID" value="VEL20583.1"/>
    <property type="molecule type" value="Genomic_DNA"/>
</dbReference>